<proteinExistence type="predicted"/>
<keyword evidence="1" id="KW-0812">Transmembrane</keyword>
<accession>R1I9U9</accession>
<reference evidence="2 3" key="1">
    <citation type="submission" date="2013-02" db="EMBL/GenBank/DDBJ databases">
        <title>Draft genome sequence of Amycolatopsis vancoresmycina strain DSM 44592T.</title>
        <authorList>
            <person name="Kumar S."/>
            <person name="Kaur N."/>
            <person name="Kaur C."/>
            <person name="Raghava G.P.S."/>
            <person name="Mayilraj S."/>
        </authorList>
    </citation>
    <scope>NUCLEOTIDE SEQUENCE [LARGE SCALE GENOMIC DNA]</scope>
    <source>
        <strain evidence="2 3">DSM 44592</strain>
    </source>
</reference>
<name>R1I9U9_9PSEU</name>
<feature type="transmembrane region" description="Helical" evidence="1">
    <location>
        <begin position="21"/>
        <end position="42"/>
    </location>
</feature>
<dbReference type="AlphaFoldDB" id="R1I9U9"/>
<evidence type="ECO:0000313" key="2">
    <source>
        <dbReference type="EMBL" id="EOD67179.1"/>
    </source>
</evidence>
<dbReference type="PATRIC" id="fig|1292037.4.peg.3401"/>
<keyword evidence="1" id="KW-1133">Transmembrane helix</keyword>
<organism evidence="2 3">
    <name type="scientific">Amycolatopsis vancoresmycina DSM 44592</name>
    <dbReference type="NCBI Taxonomy" id="1292037"/>
    <lineage>
        <taxon>Bacteria</taxon>
        <taxon>Bacillati</taxon>
        <taxon>Actinomycetota</taxon>
        <taxon>Actinomycetes</taxon>
        <taxon>Pseudonocardiales</taxon>
        <taxon>Pseudonocardiaceae</taxon>
        <taxon>Amycolatopsis</taxon>
    </lineage>
</organism>
<protein>
    <recommendedName>
        <fullName evidence="4">Integral membrane protein</fullName>
    </recommendedName>
</protein>
<comment type="caution">
    <text evidence="2">The sequence shown here is derived from an EMBL/GenBank/DDBJ whole genome shotgun (WGS) entry which is preliminary data.</text>
</comment>
<evidence type="ECO:0000313" key="3">
    <source>
        <dbReference type="Proteomes" id="UP000014139"/>
    </source>
</evidence>
<dbReference type="EMBL" id="AOUO01000235">
    <property type="protein sequence ID" value="EOD67179.1"/>
    <property type="molecule type" value="Genomic_DNA"/>
</dbReference>
<gene>
    <name evidence="2" type="ORF">H480_17842</name>
</gene>
<keyword evidence="3" id="KW-1185">Reference proteome</keyword>
<dbReference type="Proteomes" id="UP000014139">
    <property type="component" value="Unassembled WGS sequence"/>
</dbReference>
<evidence type="ECO:0000256" key="1">
    <source>
        <dbReference type="SAM" id="Phobius"/>
    </source>
</evidence>
<sequence length="127" mass="13798">GYHLVVERYYQGVALVRPYSYWVWADLAAVTVALGPAVVAAVRRGLGSPRRALLTDPVLLLGLAALAAILFADVSGLSKAETERIWLPFGAWLLPMTALLPRPGRRWWLAAQAATALAVNHLLLTGW</sequence>
<dbReference type="eggNOG" id="ENOG502Z9Y5">
    <property type="taxonomic scope" value="Bacteria"/>
</dbReference>
<evidence type="ECO:0008006" key="4">
    <source>
        <dbReference type="Google" id="ProtNLM"/>
    </source>
</evidence>
<keyword evidence="1" id="KW-0472">Membrane</keyword>
<feature type="non-terminal residue" evidence="2">
    <location>
        <position position="1"/>
    </location>
</feature>
<feature type="transmembrane region" description="Helical" evidence="1">
    <location>
        <begin position="54"/>
        <end position="72"/>
    </location>
</feature>